<evidence type="ECO:0000313" key="12">
    <source>
        <dbReference type="Proteomes" id="UP000325372"/>
    </source>
</evidence>
<accession>A0A5N0TBC8</accession>
<keyword evidence="3 8" id="KW-0812">Transmembrane</keyword>
<dbReference type="InterPro" id="IPR058625">
    <property type="entry name" value="MdtA-like_BSH"/>
</dbReference>
<evidence type="ECO:0000259" key="10">
    <source>
        <dbReference type="Pfam" id="PF25954"/>
    </source>
</evidence>
<dbReference type="PANTHER" id="PTHR30386">
    <property type="entry name" value="MEMBRANE FUSION SUBUNIT OF EMRAB-TOLC MULTIDRUG EFFLUX PUMP"/>
    <property type="match status" value="1"/>
</dbReference>
<dbReference type="SUPFAM" id="SSF111369">
    <property type="entry name" value="HlyD-like secretion proteins"/>
    <property type="match status" value="2"/>
</dbReference>
<dbReference type="Pfam" id="PF25954">
    <property type="entry name" value="Beta-barrel_RND_2"/>
    <property type="match status" value="1"/>
</dbReference>
<evidence type="ECO:0000259" key="9">
    <source>
        <dbReference type="Pfam" id="PF25917"/>
    </source>
</evidence>
<evidence type="ECO:0000256" key="4">
    <source>
        <dbReference type="ARBA" id="ARBA00022989"/>
    </source>
</evidence>
<dbReference type="PANTHER" id="PTHR30386:SF26">
    <property type="entry name" value="TRANSPORT PROTEIN COMB"/>
    <property type="match status" value="1"/>
</dbReference>
<dbReference type="Pfam" id="PF25917">
    <property type="entry name" value="BSH_RND"/>
    <property type="match status" value="1"/>
</dbReference>
<dbReference type="InterPro" id="IPR050739">
    <property type="entry name" value="MFP"/>
</dbReference>
<dbReference type="Gene3D" id="2.40.30.170">
    <property type="match status" value="1"/>
</dbReference>
<comment type="similarity">
    <text evidence="2">Belongs to the membrane fusion protein (MFP) (TC 8.A.1) family.</text>
</comment>
<name>A0A5N0TBC8_9GAMM</name>
<organism evidence="11 12">
    <name type="scientific">Marinihelvus fidelis</name>
    <dbReference type="NCBI Taxonomy" id="2613842"/>
    <lineage>
        <taxon>Bacteria</taxon>
        <taxon>Pseudomonadati</taxon>
        <taxon>Pseudomonadota</taxon>
        <taxon>Gammaproteobacteria</taxon>
        <taxon>Chromatiales</taxon>
        <taxon>Wenzhouxiangellaceae</taxon>
        <taxon>Marinihelvus</taxon>
    </lineage>
</organism>
<evidence type="ECO:0000256" key="1">
    <source>
        <dbReference type="ARBA" id="ARBA00004167"/>
    </source>
</evidence>
<evidence type="ECO:0000256" key="6">
    <source>
        <dbReference type="SAM" id="Coils"/>
    </source>
</evidence>
<dbReference type="Proteomes" id="UP000325372">
    <property type="component" value="Unassembled WGS sequence"/>
</dbReference>
<keyword evidence="12" id="KW-1185">Reference proteome</keyword>
<feature type="region of interest" description="Disordered" evidence="7">
    <location>
        <begin position="1"/>
        <end position="21"/>
    </location>
</feature>
<evidence type="ECO:0000256" key="2">
    <source>
        <dbReference type="ARBA" id="ARBA00009477"/>
    </source>
</evidence>
<dbReference type="InterPro" id="IPR058792">
    <property type="entry name" value="Beta-barrel_RND_2"/>
</dbReference>
<keyword evidence="4 8" id="KW-1133">Transmembrane helix</keyword>
<evidence type="ECO:0000256" key="3">
    <source>
        <dbReference type="ARBA" id="ARBA00022692"/>
    </source>
</evidence>
<feature type="domain" description="Multidrug resistance protein MdtA-like barrel-sandwich hybrid" evidence="9">
    <location>
        <begin position="64"/>
        <end position="249"/>
    </location>
</feature>
<gene>
    <name evidence="11" type="ORF">F3N42_07340</name>
</gene>
<dbReference type="Gene3D" id="2.40.50.100">
    <property type="match status" value="1"/>
</dbReference>
<dbReference type="EMBL" id="VYXP01000004">
    <property type="protein sequence ID" value="KAA9131978.1"/>
    <property type="molecule type" value="Genomic_DNA"/>
</dbReference>
<protein>
    <submittedName>
        <fullName evidence="11">HlyD family secretion protein</fullName>
    </submittedName>
</protein>
<dbReference type="Gene3D" id="1.10.287.470">
    <property type="entry name" value="Helix hairpin bin"/>
    <property type="match status" value="2"/>
</dbReference>
<comment type="subcellular location">
    <subcellularLocation>
        <location evidence="1">Membrane</location>
        <topology evidence="1">Single-pass membrane protein</topology>
    </subcellularLocation>
</comment>
<feature type="coiled-coil region" evidence="6">
    <location>
        <begin position="164"/>
        <end position="222"/>
    </location>
</feature>
<dbReference type="GO" id="GO:0016020">
    <property type="term" value="C:membrane"/>
    <property type="evidence" value="ECO:0007669"/>
    <property type="project" value="UniProtKB-SubCell"/>
</dbReference>
<evidence type="ECO:0000256" key="5">
    <source>
        <dbReference type="ARBA" id="ARBA00023136"/>
    </source>
</evidence>
<feature type="transmembrane region" description="Helical" evidence="8">
    <location>
        <begin position="28"/>
        <end position="45"/>
    </location>
</feature>
<keyword evidence="6" id="KW-0175">Coiled coil</keyword>
<reference evidence="11 12" key="1">
    <citation type="submission" date="2019-09" db="EMBL/GenBank/DDBJ databases">
        <title>Wenzhouxiangella sp. Genome sequencing and assembly.</title>
        <authorList>
            <person name="Zhang R."/>
        </authorList>
    </citation>
    <scope>NUCLEOTIDE SEQUENCE [LARGE SCALE GENOMIC DNA]</scope>
    <source>
        <strain evidence="11 12">W260</strain>
    </source>
</reference>
<proteinExistence type="inferred from homology"/>
<keyword evidence="5 8" id="KW-0472">Membrane</keyword>
<feature type="coiled-coil region" evidence="6">
    <location>
        <begin position="96"/>
        <end position="123"/>
    </location>
</feature>
<comment type="caution">
    <text evidence="11">The sequence shown here is derived from an EMBL/GenBank/DDBJ whole genome shotgun (WGS) entry which is preliminary data.</text>
</comment>
<sequence>MNDEVKEPAEQPQAAAAKPKKARDPVRRATLVVLVVIALLLAWYLRADRVTPYTSQARVNALVVPVASDVAGRVTRVFVGNNQWVNAGDPLFEVDVENYRLAVETAEANYQAARQAVGAAEAAVEAANAGVAAAVANLDKAQKDYDRTKAIHDQDSGAISMRRVELEEASLAIARSQLDAAKAQREQAIQNLGDDGERNVRILQAKAALDQAQLNLSRATTKAPSDGVVTDVRLDVGNFAGAGAPQMTFVSTENVWLEAEFTENNLGHLDPGDPVAIVFDAIPGRVISGKVREVGYGVAVNKAPLGQLPTIRNDPNWLRQAQRYPVLVDFERPADLNPTPLKVGSQASLVVYTDQHPITNGLGAFVIRMVSWLTYAY</sequence>
<dbReference type="RefSeq" id="WP_150863768.1">
    <property type="nucleotide sequence ID" value="NZ_VYXP01000004.1"/>
</dbReference>
<evidence type="ECO:0000313" key="11">
    <source>
        <dbReference type="EMBL" id="KAA9131978.1"/>
    </source>
</evidence>
<evidence type="ECO:0000256" key="7">
    <source>
        <dbReference type="SAM" id="MobiDB-lite"/>
    </source>
</evidence>
<evidence type="ECO:0000256" key="8">
    <source>
        <dbReference type="SAM" id="Phobius"/>
    </source>
</evidence>
<feature type="domain" description="CusB-like beta-barrel" evidence="10">
    <location>
        <begin position="254"/>
        <end position="294"/>
    </location>
</feature>
<dbReference type="AlphaFoldDB" id="A0A5N0TBC8"/>